<organism evidence="2">
    <name type="scientific">marine sediment metagenome</name>
    <dbReference type="NCBI Taxonomy" id="412755"/>
    <lineage>
        <taxon>unclassified sequences</taxon>
        <taxon>metagenomes</taxon>
        <taxon>ecological metagenomes</taxon>
    </lineage>
</organism>
<name>A0A0F9BY32_9ZZZZ</name>
<dbReference type="AlphaFoldDB" id="A0A0F9BY32"/>
<reference evidence="2" key="1">
    <citation type="journal article" date="2015" name="Nature">
        <title>Complex archaea that bridge the gap between prokaryotes and eukaryotes.</title>
        <authorList>
            <person name="Spang A."/>
            <person name="Saw J.H."/>
            <person name="Jorgensen S.L."/>
            <person name="Zaremba-Niedzwiedzka K."/>
            <person name="Martijn J."/>
            <person name="Lind A.E."/>
            <person name="van Eijk R."/>
            <person name="Schleper C."/>
            <person name="Guy L."/>
            <person name="Ettema T.J."/>
        </authorList>
    </citation>
    <scope>NUCLEOTIDE SEQUENCE</scope>
</reference>
<proteinExistence type="predicted"/>
<keyword evidence="1" id="KW-0472">Membrane</keyword>
<keyword evidence="1" id="KW-0812">Transmembrane</keyword>
<accession>A0A0F9BY32</accession>
<evidence type="ECO:0000256" key="1">
    <source>
        <dbReference type="SAM" id="Phobius"/>
    </source>
</evidence>
<feature type="transmembrane region" description="Helical" evidence="1">
    <location>
        <begin position="13"/>
        <end position="36"/>
    </location>
</feature>
<comment type="caution">
    <text evidence="2">The sequence shown here is derived from an EMBL/GenBank/DDBJ whole genome shotgun (WGS) entry which is preliminary data.</text>
</comment>
<dbReference type="EMBL" id="LAZR01049572">
    <property type="protein sequence ID" value="KKK89346.1"/>
    <property type="molecule type" value="Genomic_DNA"/>
</dbReference>
<keyword evidence="1" id="KW-1133">Transmembrane helix</keyword>
<feature type="non-terminal residue" evidence="2">
    <location>
        <position position="1"/>
    </location>
</feature>
<gene>
    <name evidence="2" type="ORF">LCGC14_2734040</name>
</gene>
<protein>
    <submittedName>
        <fullName evidence="2">Uncharacterized protein</fullName>
    </submittedName>
</protein>
<evidence type="ECO:0000313" key="2">
    <source>
        <dbReference type="EMBL" id="KKK89346.1"/>
    </source>
</evidence>
<sequence>FAQLLASGDQARAVMFALGTLAMVGFVVLGAVGAMYF</sequence>